<dbReference type="Gene3D" id="3.40.1280.10">
    <property type="match status" value="1"/>
</dbReference>
<reference evidence="5 6" key="1">
    <citation type="submission" date="2016-01" db="EMBL/GenBank/DDBJ databases">
        <title>Draft Genome Sequences of Seven Thermophilic Sporeformers Isolated from Foods.</title>
        <authorList>
            <person name="Berendsen E.M."/>
            <person name="Wells-Bennik M.H."/>
            <person name="Krawcyk A.O."/>
            <person name="De Jong A."/>
            <person name="Holsappel S."/>
            <person name="Eijlander R.T."/>
            <person name="Kuipers O.P."/>
        </authorList>
    </citation>
    <scope>NUCLEOTIDE SEQUENCE [LARGE SCALE GENOMIC DNA]</scope>
    <source>
        <strain evidence="5 6">B4135</strain>
    </source>
</reference>
<dbReference type="GO" id="GO:0005737">
    <property type="term" value="C:cytoplasm"/>
    <property type="evidence" value="ECO:0007669"/>
    <property type="project" value="UniProtKB-ARBA"/>
</dbReference>
<dbReference type="Pfam" id="PF22435">
    <property type="entry name" value="MRM3-like_sub_bind"/>
    <property type="match status" value="1"/>
</dbReference>
<dbReference type="STRING" id="301148.B4135_1078"/>
<dbReference type="SUPFAM" id="SSF75217">
    <property type="entry name" value="alpha/beta knot"/>
    <property type="match status" value="1"/>
</dbReference>
<dbReference type="GO" id="GO:0032259">
    <property type="term" value="P:methylation"/>
    <property type="evidence" value="ECO:0007669"/>
    <property type="project" value="UniProtKB-KW"/>
</dbReference>
<proteinExistence type="inferred from homology"/>
<keyword evidence="3" id="KW-0808">Transferase</keyword>
<dbReference type="Proteomes" id="UP000075683">
    <property type="component" value="Unassembled WGS sequence"/>
</dbReference>
<dbReference type="InterPro" id="IPR001537">
    <property type="entry name" value="SpoU_MeTrfase"/>
</dbReference>
<evidence type="ECO:0000256" key="2">
    <source>
        <dbReference type="ARBA" id="ARBA00022603"/>
    </source>
</evidence>
<dbReference type="Gene3D" id="3.30.1330.30">
    <property type="match status" value="1"/>
</dbReference>
<dbReference type="PATRIC" id="fig|301148.3.peg.4195"/>
<dbReference type="PANTHER" id="PTHR43191">
    <property type="entry name" value="RRNA METHYLTRANSFERASE 3"/>
    <property type="match status" value="1"/>
</dbReference>
<dbReference type="InterPro" id="IPR029064">
    <property type="entry name" value="Ribosomal_eL30-like_sf"/>
</dbReference>
<evidence type="ECO:0000259" key="4">
    <source>
        <dbReference type="SMART" id="SM00967"/>
    </source>
</evidence>
<gene>
    <name evidence="5" type="ORF">B4135_1078</name>
</gene>
<keyword evidence="2" id="KW-0489">Methyltransferase</keyword>
<dbReference type="Pfam" id="PF00588">
    <property type="entry name" value="SpoU_methylase"/>
    <property type="match status" value="1"/>
</dbReference>
<comment type="caution">
    <text evidence="5">The sequence shown here is derived from an EMBL/GenBank/DDBJ whole genome shotgun (WGS) entry which is preliminary data.</text>
</comment>
<dbReference type="AlphaFoldDB" id="A0A150ME52"/>
<dbReference type="InterPro" id="IPR051259">
    <property type="entry name" value="rRNA_Methyltransferase"/>
</dbReference>
<feature type="domain" description="RNA 2-O ribose methyltransferase substrate binding" evidence="4">
    <location>
        <begin position="64"/>
        <end position="133"/>
    </location>
</feature>
<evidence type="ECO:0000256" key="1">
    <source>
        <dbReference type="ARBA" id="ARBA00007228"/>
    </source>
</evidence>
<dbReference type="GO" id="GO:0003723">
    <property type="term" value="F:RNA binding"/>
    <property type="evidence" value="ECO:0007669"/>
    <property type="project" value="InterPro"/>
</dbReference>
<name>A0A150ME52_9BACI</name>
<evidence type="ECO:0000313" key="6">
    <source>
        <dbReference type="Proteomes" id="UP000075683"/>
    </source>
</evidence>
<dbReference type="SUPFAM" id="SSF55315">
    <property type="entry name" value="L30e-like"/>
    <property type="match status" value="1"/>
</dbReference>
<dbReference type="GO" id="GO:0006396">
    <property type="term" value="P:RNA processing"/>
    <property type="evidence" value="ECO:0007669"/>
    <property type="project" value="InterPro"/>
</dbReference>
<dbReference type="PANTHER" id="PTHR43191:SF2">
    <property type="entry name" value="RRNA METHYLTRANSFERASE 3, MITOCHONDRIAL"/>
    <property type="match status" value="1"/>
</dbReference>
<dbReference type="GO" id="GO:0008173">
    <property type="term" value="F:RNA methyltransferase activity"/>
    <property type="evidence" value="ECO:0007669"/>
    <property type="project" value="InterPro"/>
</dbReference>
<dbReference type="InterPro" id="IPR029028">
    <property type="entry name" value="Alpha/beta_knot_MTases"/>
</dbReference>
<evidence type="ECO:0000313" key="5">
    <source>
        <dbReference type="EMBL" id="KYD22743.1"/>
    </source>
</evidence>
<sequence length="285" mass="30955">MIILQFYCHGYFATLFYGLCASVRERMPGQVKKMKRIQSAKNEKVKRWKKLLTKKERDKAGLFLVEGEHLVEEAGKAGLIRELIVTERFLGQLPAARYGADALYLVSEEVGKAIADTETPQGIFAVCGKPEARDPEGKRFLLIDAVQDPGNLGTLIRTADAAGLDGVVVGEGSADIYNPKVVRATQGSLFHLPVLPGSLEGWVETFRSRGIPVYGTALTGVSMYEIGPAPAFALLVGNEARGVDPRLLEKTDANLHIPIYGMSESLNVSVAAGILLYHLRGQTSV</sequence>
<dbReference type="InterPro" id="IPR029026">
    <property type="entry name" value="tRNA_m1G_MTases_N"/>
</dbReference>
<organism evidence="5 6">
    <name type="scientific">Caldibacillus debilis</name>
    <dbReference type="NCBI Taxonomy" id="301148"/>
    <lineage>
        <taxon>Bacteria</taxon>
        <taxon>Bacillati</taxon>
        <taxon>Bacillota</taxon>
        <taxon>Bacilli</taxon>
        <taxon>Bacillales</taxon>
        <taxon>Bacillaceae</taxon>
        <taxon>Caldibacillus</taxon>
    </lineage>
</organism>
<dbReference type="CDD" id="cd18095">
    <property type="entry name" value="SpoU-like_rRNA-MTase"/>
    <property type="match status" value="1"/>
</dbReference>
<dbReference type="InterPro" id="IPR053888">
    <property type="entry name" value="MRM3-like_sub_bind"/>
</dbReference>
<dbReference type="EMBL" id="LQYT01000008">
    <property type="protein sequence ID" value="KYD22743.1"/>
    <property type="molecule type" value="Genomic_DNA"/>
</dbReference>
<dbReference type="SMART" id="SM00967">
    <property type="entry name" value="SpoU_sub_bind"/>
    <property type="match status" value="1"/>
</dbReference>
<dbReference type="InterPro" id="IPR013123">
    <property type="entry name" value="SpoU_subst-bd"/>
</dbReference>
<accession>A0A150ME52</accession>
<evidence type="ECO:0000256" key="3">
    <source>
        <dbReference type="ARBA" id="ARBA00022679"/>
    </source>
</evidence>
<protein>
    <recommendedName>
        <fullName evidence="4">RNA 2-O ribose methyltransferase substrate binding domain-containing protein</fullName>
    </recommendedName>
</protein>
<comment type="similarity">
    <text evidence="1">Belongs to the class IV-like SAM-binding methyltransferase superfamily. RNA methyltransferase TrmH family.</text>
</comment>